<proteinExistence type="predicted"/>
<evidence type="ECO:0000313" key="1">
    <source>
        <dbReference type="EMBL" id="CAD7701442.1"/>
    </source>
</evidence>
<organism evidence="1 2">
    <name type="scientific">Ostreobium quekettii</name>
    <dbReference type="NCBI Taxonomy" id="121088"/>
    <lineage>
        <taxon>Eukaryota</taxon>
        <taxon>Viridiplantae</taxon>
        <taxon>Chlorophyta</taxon>
        <taxon>core chlorophytes</taxon>
        <taxon>Ulvophyceae</taxon>
        <taxon>TCBD clade</taxon>
        <taxon>Bryopsidales</taxon>
        <taxon>Ostreobineae</taxon>
        <taxon>Ostreobiaceae</taxon>
        <taxon>Ostreobium</taxon>
    </lineage>
</organism>
<dbReference type="AlphaFoldDB" id="A0A8S1J6V7"/>
<sequence>MAAQEVRWEAGHAGGLGMAEGSTDYSSACNGTLGVLQFKVAGQAQTGSGEVGGLGQIGARRGSPPLGNLQCMWAWTVGLRHGKPQPLACSVGLCATHVNGRLLMPMEMLGLPL</sequence>
<reference evidence="1" key="1">
    <citation type="submission" date="2020-12" db="EMBL/GenBank/DDBJ databases">
        <authorList>
            <person name="Iha C."/>
        </authorList>
    </citation>
    <scope>NUCLEOTIDE SEQUENCE</scope>
</reference>
<name>A0A8S1J6V7_9CHLO</name>
<evidence type="ECO:0000313" key="2">
    <source>
        <dbReference type="Proteomes" id="UP000708148"/>
    </source>
</evidence>
<accession>A0A8S1J6V7</accession>
<gene>
    <name evidence="1" type="ORF">OSTQU699_LOCUS6801</name>
</gene>
<keyword evidence="2" id="KW-1185">Reference proteome</keyword>
<dbReference type="Proteomes" id="UP000708148">
    <property type="component" value="Unassembled WGS sequence"/>
</dbReference>
<dbReference type="EMBL" id="CAJHUC010001538">
    <property type="protein sequence ID" value="CAD7701442.1"/>
    <property type="molecule type" value="Genomic_DNA"/>
</dbReference>
<protein>
    <submittedName>
        <fullName evidence="1">Uncharacterized protein</fullName>
    </submittedName>
</protein>
<comment type="caution">
    <text evidence="1">The sequence shown here is derived from an EMBL/GenBank/DDBJ whole genome shotgun (WGS) entry which is preliminary data.</text>
</comment>